<proteinExistence type="predicted"/>
<accession>A0A803QJ04</accession>
<evidence type="ECO:0008006" key="3">
    <source>
        <dbReference type="Google" id="ProtNLM"/>
    </source>
</evidence>
<dbReference type="CDD" id="cd09272">
    <property type="entry name" value="RNase_HI_RT_Ty1"/>
    <property type="match status" value="1"/>
</dbReference>
<protein>
    <recommendedName>
        <fullName evidence="3">Retrovirus-related Pol polyprotein from transposon TNT 1-94</fullName>
    </recommendedName>
</protein>
<dbReference type="Proteomes" id="UP000596661">
    <property type="component" value="Unassembled WGS sequence"/>
</dbReference>
<reference evidence="1" key="1">
    <citation type="submission" date="2021-03" db="UniProtKB">
        <authorList>
            <consortium name="EnsemblPlants"/>
        </authorList>
    </citation>
    <scope>IDENTIFICATION</scope>
</reference>
<dbReference type="OMA" id="HNERSKH"/>
<dbReference type="EnsemblPlants" id="evm.model.10.1232">
    <property type="protein sequence ID" value="cds.evm.model.10.1232"/>
    <property type="gene ID" value="evm.TU.10.1232"/>
</dbReference>
<dbReference type="SUPFAM" id="SSF56672">
    <property type="entry name" value="DNA/RNA polymerases"/>
    <property type="match status" value="1"/>
</dbReference>
<dbReference type="InterPro" id="IPR043502">
    <property type="entry name" value="DNA/RNA_pol_sf"/>
</dbReference>
<evidence type="ECO:0000313" key="1">
    <source>
        <dbReference type="EnsemblPlants" id="cds.evm.model.10.1232"/>
    </source>
</evidence>
<organism evidence="1 2">
    <name type="scientific">Cannabis sativa</name>
    <name type="common">Hemp</name>
    <name type="synonym">Marijuana</name>
    <dbReference type="NCBI Taxonomy" id="3483"/>
    <lineage>
        <taxon>Eukaryota</taxon>
        <taxon>Viridiplantae</taxon>
        <taxon>Streptophyta</taxon>
        <taxon>Embryophyta</taxon>
        <taxon>Tracheophyta</taxon>
        <taxon>Spermatophyta</taxon>
        <taxon>Magnoliopsida</taxon>
        <taxon>eudicotyledons</taxon>
        <taxon>Gunneridae</taxon>
        <taxon>Pentapetalae</taxon>
        <taxon>rosids</taxon>
        <taxon>fabids</taxon>
        <taxon>Rosales</taxon>
        <taxon>Cannabaceae</taxon>
        <taxon>Cannabis</taxon>
    </lineage>
</organism>
<sequence length="285" mass="32449">MGADQAQVEEPMGVEADIEADDYLLTRDRGKRVHTAHVRFGFVNFTAFALPAVQKLDNSELETFQEAITWSLMYAMVCSRPDIWYAMSMVSRYLADPGQQHWSALKWILRYIKGTLDLGIKFGNESFTKEVVTSCVDLDYAGCLDTRRSLRGYVFTVLGGCVSWKETLQKVVALSSIEAEYMATAEAIKEALWLKGFTTELGLNSEDTTVHCDNQNALHLMKNPMHNERSKHIDIRLHFIRDIISSNQVQVRKINTDQNPADMLTKCVTLDKFKHYLNLLNIKEA</sequence>
<keyword evidence="2" id="KW-1185">Reference proteome</keyword>
<dbReference type="PANTHER" id="PTHR11439:SF491">
    <property type="entry name" value="INTEGRASE CATALYTIC DOMAIN-CONTAINING PROTEIN"/>
    <property type="match status" value="1"/>
</dbReference>
<evidence type="ECO:0000313" key="2">
    <source>
        <dbReference type="Proteomes" id="UP000596661"/>
    </source>
</evidence>
<dbReference type="EMBL" id="UZAU01000818">
    <property type="status" value="NOT_ANNOTATED_CDS"/>
    <property type="molecule type" value="Genomic_DNA"/>
</dbReference>
<dbReference type="Gramene" id="evm.model.10.1232">
    <property type="protein sequence ID" value="cds.evm.model.10.1232"/>
    <property type="gene ID" value="evm.TU.10.1232"/>
</dbReference>
<name>A0A803QJ04_CANSA</name>
<dbReference type="AlphaFoldDB" id="A0A803QJ04"/>
<dbReference type="PANTHER" id="PTHR11439">
    <property type="entry name" value="GAG-POL-RELATED RETROTRANSPOSON"/>
    <property type="match status" value="1"/>
</dbReference>